<accession>A0ABM5MRU9</accession>
<dbReference type="EMBL" id="CP002428">
    <property type="protein sequence ID" value="AEV92678.1"/>
    <property type="molecule type" value="Genomic_DNA"/>
</dbReference>
<gene>
    <name evidence="1" type="ordered locus">Rsl_1373</name>
</gene>
<evidence type="ECO:0000313" key="2">
    <source>
        <dbReference type="Proteomes" id="UP000005443"/>
    </source>
</evidence>
<keyword evidence="2" id="KW-1185">Reference proteome</keyword>
<dbReference type="Proteomes" id="UP000005443">
    <property type="component" value="Chromosome"/>
</dbReference>
<proteinExistence type="predicted"/>
<protein>
    <submittedName>
        <fullName evidence="1">Uncharacterized protein</fullName>
    </submittedName>
</protein>
<organism evidence="1 2">
    <name type="scientific">Rickettsia slovaca (strain 13-B)</name>
    <dbReference type="NCBI Taxonomy" id="941638"/>
    <lineage>
        <taxon>Bacteria</taxon>
        <taxon>Pseudomonadati</taxon>
        <taxon>Pseudomonadota</taxon>
        <taxon>Alphaproteobacteria</taxon>
        <taxon>Rickettsiales</taxon>
        <taxon>Rickettsiaceae</taxon>
        <taxon>Rickettsieae</taxon>
        <taxon>Rickettsia</taxon>
        <taxon>spotted fever group</taxon>
    </lineage>
</organism>
<reference evidence="1 2" key="1">
    <citation type="journal article" date="2012" name="J. Bacteriol.">
        <title>Complete genome sequence of Rickettsia slovaca, the agent of tick-borne lymphadenitis.</title>
        <authorList>
            <person name="Fournier P.E."/>
            <person name="El Karkouri K."/>
            <person name="Robert C."/>
            <person name="Medigue C."/>
            <person name="Raoult D."/>
        </authorList>
    </citation>
    <scope>NUCLEOTIDE SEQUENCE [LARGE SCALE GENOMIC DNA]</scope>
    <source>
        <strain evidence="1 2">13-B</strain>
    </source>
</reference>
<evidence type="ECO:0000313" key="1">
    <source>
        <dbReference type="EMBL" id="AEV92678.1"/>
    </source>
</evidence>
<sequence>MPSAKCERLILRLDFDVFFFGTAIISLSKYKLKSICQISEAVYYNLVIKSR</sequence>
<name>A0ABM5MRU9_RICS1</name>